<organism evidence="3 4">
    <name type="scientific">Riccia fluitans</name>
    <dbReference type="NCBI Taxonomy" id="41844"/>
    <lineage>
        <taxon>Eukaryota</taxon>
        <taxon>Viridiplantae</taxon>
        <taxon>Streptophyta</taxon>
        <taxon>Embryophyta</taxon>
        <taxon>Marchantiophyta</taxon>
        <taxon>Marchantiopsida</taxon>
        <taxon>Marchantiidae</taxon>
        <taxon>Marchantiales</taxon>
        <taxon>Ricciaceae</taxon>
        <taxon>Riccia</taxon>
    </lineage>
</organism>
<feature type="region of interest" description="Disordered" evidence="1">
    <location>
        <begin position="1"/>
        <end position="43"/>
    </location>
</feature>
<dbReference type="PANTHER" id="PTHR16019">
    <property type="entry name" value="SYNAPSE-ASSOCIATED PROTEIN"/>
    <property type="match status" value="1"/>
</dbReference>
<accession>A0ABD1XS22</accession>
<feature type="compositionally biased region" description="Polar residues" evidence="1">
    <location>
        <begin position="9"/>
        <end position="29"/>
    </location>
</feature>
<feature type="compositionally biased region" description="Acidic residues" evidence="1">
    <location>
        <begin position="299"/>
        <end position="314"/>
    </location>
</feature>
<dbReference type="Pfam" id="PF03909">
    <property type="entry name" value="BSD"/>
    <property type="match status" value="1"/>
</dbReference>
<feature type="region of interest" description="Disordered" evidence="1">
    <location>
        <begin position="298"/>
        <end position="429"/>
    </location>
</feature>
<comment type="caution">
    <text evidence="3">The sequence shown here is derived from an EMBL/GenBank/DDBJ whole genome shotgun (WGS) entry which is preliminary data.</text>
</comment>
<dbReference type="PANTHER" id="PTHR16019:SF5">
    <property type="entry name" value="BSD DOMAIN-CONTAINING PROTEIN 1"/>
    <property type="match status" value="1"/>
</dbReference>
<feature type="compositionally biased region" description="Polar residues" evidence="1">
    <location>
        <begin position="348"/>
        <end position="359"/>
    </location>
</feature>
<feature type="region of interest" description="Disordered" evidence="1">
    <location>
        <begin position="459"/>
        <end position="480"/>
    </location>
</feature>
<evidence type="ECO:0000259" key="2">
    <source>
        <dbReference type="PROSITE" id="PS50858"/>
    </source>
</evidence>
<dbReference type="Gene3D" id="1.10.3970.10">
    <property type="entry name" value="BSD domain"/>
    <property type="match status" value="1"/>
</dbReference>
<evidence type="ECO:0000313" key="4">
    <source>
        <dbReference type="Proteomes" id="UP001605036"/>
    </source>
</evidence>
<dbReference type="InterPro" id="IPR005607">
    <property type="entry name" value="BSD_dom"/>
</dbReference>
<dbReference type="SMART" id="SM00751">
    <property type="entry name" value="BSD"/>
    <property type="match status" value="1"/>
</dbReference>
<dbReference type="PROSITE" id="PS50858">
    <property type="entry name" value="BSD"/>
    <property type="match status" value="1"/>
</dbReference>
<keyword evidence="4" id="KW-1185">Reference proteome</keyword>
<evidence type="ECO:0000256" key="1">
    <source>
        <dbReference type="SAM" id="MobiDB-lite"/>
    </source>
</evidence>
<feature type="compositionally biased region" description="Polar residues" evidence="1">
    <location>
        <begin position="187"/>
        <end position="197"/>
    </location>
</feature>
<proteinExistence type="predicted"/>
<dbReference type="Proteomes" id="UP001605036">
    <property type="component" value="Unassembled WGS sequence"/>
</dbReference>
<feature type="region of interest" description="Disordered" evidence="1">
    <location>
        <begin position="174"/>
        <end position="197"/>
    </location>
</feature>
<evidence type="ECO:0000313" key="3">
    <source>
        <dbReference type="EMBL" id="KAL2611697.1"/>
    </source>
</evidence>
<reference evidence="3 4" key="1">
    <citation type="submission" date="2024-09" db="EMBL/GenBank/DDBJ databases">
        <title>Chromosome-scale assembly of Riccia fluitans.</title>
        <authorList>
            <person name="Paukszto L."/>
            <person name="Sawicki J."/>
            <person name="Karawczyk K."/>
            <person name="Piernik-Szablinska J."/>
            <person name="Szczecinska M."/>
            <person name="Mazdziarz M."/>
        </authorList>
    </citation>
    <scope>NUCLEOTIDE SEQUENCE [LARGE SCALE GENOMIC DNA]</scope>
    <source>
        <strain evidence="3">Rf_01</strain>
        <tissue evidence="3">Aerial parts of the thallus</tissue>
    </source>
</reference>
<name>A0ABD1XS22_9MARC</name>
<feature type="compositionally biased region" description="Basic and acidic residues" evidence="1">
    <location>
        <begin position="459"/>
        <end position="470"/>
    </location>
</feature>
<dbReference type="AlphaFoldDB" id="A0ABD1XS22"/>
<gene>
    <name evidence="3" type="ORF">R1flu_023389</name>
</gene>
<dbReference type="InterPro" id="IPR051494">
    <property type="entry name" value="BSD_domain-containing"/>
</dbReference>
<dbReference type="SUPFAM" id="SSF140383">
    <property type="entry name" value="BSD domain-like"/>
    <property type="match status" value="1"/>
</dbReference>
<protein>
    <recommendedName>
        <fullName evidence="2">BSD domain-containing protein</fullName>
    </recommendedName>
</protein>
<feature type="compositionally biased region" description="Acidic residues" evidence="1">
    <location>
        <begin position="471"/>
        <end position="480"/>
    </location>
</feature>
<feature type="compositionally biased region" description="Basic and acidic residues" evidence="1">
    <location>
        <begin position="338"/>
        <end position="347"/>
    </location>
</feature>
<dbReference type="InterPro" id="IPR035925">
    <property type="entry name" value="BSD_dom_sf"/>
</dbReference>
<feature type="domain" description="BSD" evidence="2">
    <location>
        <begin position="230"/>
        <end position="282"/>
    </location>
</feature>
<sequence>MNFLRSGLFSDTNKTPSQSNEDGTETSDGSGKDEEQNASPWSFGFGSLVKTIASKSVEGDGSGKDEEPNASPWSFGFGSLVKTIASKSGEVLQDYQRDLHEFADGLKKETEVVAGVTVHAVKDLPHTLETGAVVAQESLETVGQTLEDFGGSIWRGTTELLASVKEAVQKVDEESAANSKAKGNLVRETSTPGPTTNWKYSRYEAQVNAMQRDSSTYCDEPEDEEDYTAWRSAFKLADKKGDIEAITKDNAFMQELQARMVPLVVEHDVFWTRYFYRLHKLQQAEEQRADLVKRATTSLEEEELSWDVDEETEEVSSALEVEHQSDVAAPTEQMASGRGKDVERTEDVGSSSEASQPSVSGGKATDLEIAPEQAAGIHDEEAVSEGSTGSDWLVVQDEREEGAGDDAVSLHSASSRVKDKEAAPSAVNKGRVEDVDDIPELEDIDDISVEAIPKGKIDTSKKVVDTKPAADETEDWGDWE</sequence>
<dbReference type="EMBL" id="JBHFFA010000007">
    <property type="protein sequence ID" value="KAL2611697.1"/>
    <property type="molecule type" value="Genomic_DNA"/>
</dbReference>